<keyword evidence="1 8" id="KW-0723">Serine/threonine-protein kinase</keyword>
<evidence type="ECO:0000259" key="11">
    <source>
        <dbReference type="PROSITE" id="PS51285"/>
    </source>
</evidence>
<keyword evidence="13" id="KW-1185">Reference proteome</keyword>
<keyword evidence="2" id="KW-0597">Phosphoprotein</keyword>
<comment type="similarity">
    <text evidence="8">Belongs to the protein kinase superfamily.</text>
</comment>
<dbReference type="GO" id="GO:0005524">
    <property type="term" value="F:ATP binding"/>
    <property type="evidence" value="ECO:0007669"/>
    <property type="project" value="UniProtKB-UniRule"/>
</dbReference>
<protein>
    <submittedName>
        <fullName evidence="14">Protein kinase domain-containing protein</fullName>
    </submittedName>
</protein>
<evidence type="ECO:0000259" key="10">
    <source>
        <dbReference type="PROSITE" id="PS50011"/>
    </source>
</evidence>
<proteinExistence type="inferred from homology"/>
<feature type="region of interest" description="Disordered" evidence="9">
    <location>
        <begin position="385"/>
        <end position="419"/>
    </location>
</feature>
<evidence type="ECO:0000256" key="5">
    <source>
        <dbReference type="ARBA" id="ARBA00022777"/>
    </source>
</evidence>
<dbReference type="Gene3D" id="1.10.510.10">
    <property type="entry name" value="Transferase(Phosphotransferase) domain 1"/>
    <property type="match status" value="1"/>
</dbReference>
<evidence type="ECO:0000256" key="1">
    <source>
        <dbReference type="ARBA" id="ARBA00022527"/>
    </source>
</evidence>
<keyword evidence="5" id="KW-0418">Kinase</keyword>
<dbReference type="SMART" id="SM00220">
    <property type="entry name" value="S_TKc"/>
    <property type="match status" value="1"/>
</dbReference>
<dbReference type="PROSITE" id="PS51285">
    <property type="entry name" value="AGC_KINASE_CTER"/>
    <property type="match status" value="1"/>
</dbReference>
<keyword evidence="4 7" id="KW-0547">Nucleotide-binding</keyword>
<name>A0A0R3WSF6_HYDTA</name>
<dbReference type="OrthoDB" id="4062651at2759"/>
<dbReference type="GO" id="GO:0004674">
    <property type="term" value="F:protein serine/threonine kinase activity"/>
    <property type="evidence" value="ECO:0007669"/>
    <property type="project" value="UniProtKB-KW"/>
</dbReference>
<feature type="binding site" evidence="7">
    <location>
        <position position="39"/>
    </location>
    <ligand>
        <name>ATP</name>
        <dbReference type="ChEBI" id="CHEBI:30616"/>
    </ligand>
</feature>
<keyword evidence="3" id="KW-0808">Transferase</keyword>
<dbReference type="Gene3D" id="3.30.200.20">
    <property type="entry name" value="Phosphorylase Kinase, domain 1"/>
    <property type="match status" value="1"/>
</dbReference>
<dbReference type="Proteomes" id="UP000274429">
    <property type="component" value="Unassembled WGS sequence"/>
</dbReference>
<dbReference type="InterPro" id="IPR017441">
    <property type="entry name" value="Protein_kinase_ATP_BS"/>
</dbReference>
<organism evidence="14">
    <name type="scientific">Hydatigena taeniaeformis</name>
    <name type="common">Feline tapeworm</name>
    <name type="synonym">Taenia taeniaeformis</name>
    <dbReference type="NCBI Taxonomy" id="6205"/>
    <lineage>
        <taxon>Eukaryota</taxon>
        <taxon>Metazoa</taxon>
        <taxon>Spiralia</taxon>
        <taxon>Lophotrochozoa</taxon>
        <taxon>Platyhelminthes</taxon>
        <taxon>Cestoda</taxon>
        <taxon>Eucestoda</taxon>
        <taxon>Cyclophyllidea</taxon>
        <taxon>Taeniidae</taxon>
        <taxon>Hydatigera</taxon>
    </lineage>
</organism>
<accession>A0A0R3WSF6</accession>
<reference evidence="14" key="1">
    <citation type="submission" date="2017-02" db="UniProtKB">
        <authorList>
            <consortium name="WormBaseParasite"/>
        </authorList>
    </citation>
    <scope>IDENTIFICATION</scope>
</reference>
<dbReference type="AlphaFoldDB" id="A0A0R3WSF6"/>
<keyword evidence="6 7" id="KW-0067">ATP-binding</keyword>
<reference evidence="12 13" key="2">
    <citation type="submission" date="2018-11" db="EMBL/GenBank/DDBJ databases">
        <authorList>
            <consortium name="Pathogen Informatics"/>
        </authorList>
    </citation>
    <scope>NUCLEOTIDE SEQUENCE [LARGE SCALE GENOMIC DNA]</scope>
</reference>
<evidence type="ECO:0000313" key="13">
    <source>
        <dbReference type="Proteomes" id="UP000274429"/>
    </source>
</evidence>
<dbReference type="InterPro" id="IPR000961">
    <property type="entry name" value="AGC-kinase_C"/>
</dbReference>
<evidence type="ECO:0000256" key="6">
    <source>
        <dbReference type="ARBA" id="ARBA00022840"/>
    </source>
</evidence>
<dbReference type="EMBL" id="UYWX01002860">
    <property type="protein sequence ID" value="VDM23145.1"/>
    <property type="molecule type" value="Genomic_DNA"/>
</dbReference>
<dbReference type="PROSITE" id="PS00107">
    <property type="entry name" value="PROTEIN_KINASE_ATP"/>
    <property type="match status" value="1"/>
</dbReference>
<feature type="domain" description="Protein kinase" evidence="10">
    <location>
        <begin position="7"/>
        <end position="268"/>
    </location>
</feature>
<dbReference type="InterPro" id="IPR000719">
    <property type="entry name" value="Prot_kinase_dom"/>
</dbReference>
<dbReference type="WBParaSite" id="TTAC_0000369601-mRNA-1">
    <property type="protein sequence ID" value="TTAC_0000369601-mRNA-1"/>
    <property type="gene ID" value="TTAC_0000369601"/>
</dbReference>
<dbReference type="STRING" id="6205.A0A0R3WSF6"/>
<dbReference type="PANTHER" id="PTHR24351">
    <property type="entry name" value="RIBOSOMAL PROTEIN S6 KINASE"/>
    <property type="match status" value="1"/>
</dbReference>
<evidence type="ECO:0000256" key="7">
    <source>
        <dbReference type="PROSITE-ProRule" id="PRU10141"/>
    </source>
</evidence>
<dbReference type="PROSITE" id="PS50011">
    <property type="entry name" value="PROTEIN_KINASE_DOM"/>
    <property type="match status" value="1"/>
</dbReference>
<sequence length="419" mass="48045">MVEPKDFEITKFIGNGCYSTIYDAVSTNERDRGAKYALKRIFILNASALIRAIQEQRTLIHISMEPDRSPFLTTLYYSFRVHRSPVLVMTKGSGVDLCDLLFEYGCLEISEAQFYICEVICGLEYLHSKEIIHLDIKPENILLADTGHILITDFDSSYDRYRRLRVPLFKDDPGTPLYMAPEVAKKVAISSKADVWSMAVLMAAMISGPIRELAPIYTDDYKLAEKGEWCIKVFDSLEPSLQFFFCCCLQVNFEVRPSIEEVKDLSFFSDIKWDEVAARKMQPPYQPSDLEISKDKVKFKFNPRDPLILQSAFGEGMPVIWRTPQYILRKDRKRSLVTLFSNYERLDETGVPLRKIEKCFTNFDFIHADFVDAEIKSWLNISPPAAQSADASGTAKRELEEAETSSRPDNKRPRVPTDP</sequence>
<feature type="compositionally biased region" description="Basic and acidic residues" evidence="9">
    <location>
        <begin position="395"/>
        <end position="419"/>
    </location>
</feature>
<dbReference type="SUPFAM" id="SSF56112">
    <property type="entry name" value="Protein kinase-like (PK-like)"/>
    <property type="match status" value="1"/>
</dbReference>
<gene>
    <name evidence="12" type="ORF">TTAC_LOCUS3681</name>
</gene>
<evidence type="ECO:0000256" key="4">
    <source>
        <dbReference type="ARBA" id="ARBA00022741"/>
    </source>
</evidence>
<evidence type="ECO:0000256" key="2">
    <source>
        <dbReference type="ARBA" id="ARBA00022553"/>
    </source>
</evidence>
<evidence type="ECO:0000256" key="8">
    <source>
        <dbReference type="RuleBase" id="RU000304"/>
    </source>
</evidence>
<dbReference type="Pfam" id="PF00069">
    <property type="entry name" value="Pkinase"/>
    <property type="match status" value="1"/>
</dbReference>
<evidence type="ECO:0000313" key="12">
    <source>
        <dbReference type="EMBL" id="VDM23145.1"/>
    </source>
</evidence>
<evidence type="ECO:0000256" key="9">
    <source>
        <dbReference type="SAM" id="MobiDB-lite"/>
    </source>
</evidence>
<evidence type="ECO:0000313" key="14">
    <source>
        <dbReference type="WBParaSite" id="TTAC_0000369601-mRNA-1"/>
    </source>
</evidence>
<evidence type="ECO:0000256" key="3">
    <source>
        <dbReference type="ARBA" id="ARBA00022679"/>
    </source>
</evidence>
<feature type="domain" description="AGC-kinase C-terminal" evidence="11">
    <location>
        <begin position="269"/>
        <end position="375"/>
    </location>
</feature>
<dbReference type="InterPro" id="IPR011009">
    <property type="entry name" value="Kinase-like_dom_sf"/>
</dbReference>
<dbReference type="PROSITE" id="PS00108">
    <property type="entry name" value="PROTEIN_KINASE_ST"/>
    <property type="match status" value="1"/>
</dbReference>
<dbReference type="InterPro" id="IPR008271">
    <property type="entry name" value="Ser/Thr_kinase_AS"/>
</dbReference>